<feature type="transmembrane region" description="Helical" evidence="6">
    <location>
        <begin position="362"/>
        <end position="383"/>
    </location>
</feature>
<dbReference type="STRING" id="1072685.IX83_06965"/>
<feature type="transmembrane region" description="Helical" evidence="6">
    <location>
        <begin position="275"/>
        <end position="294"/>
    </location>
</feature>
<comment type="subcellular location">
    <subcellularLocation>
        <location evidence="1">Cell membrane</location>
        <topology evidence="1">Multi-pass membrane protein</topology>
    </subcellularLocation>
</comment>
<proteinExistence type="predicted"/>
<dbReference type="HOGENOM" id="CLU_001265_61_1_4"/>
<dbReference type="AlphaFoldDB" id="A0A077DHQ3"/>
<sequence length="403" mass="44552">MLSTKNMTKMAYFRVVLFAIAAFVANTTEFIPVALLSDIGKSFEIPVSKVGIMITVYAWVVTIMSLPFMIIFSKTERRKLLMVVFTVFILGHILSALSWNFEVLIISRICIALSHAVFWSITASLVMRVAPKGKKQQALAWLTLGTAMALILGLPLGRIIGQLLGWRVTFGLIGLLAFIIMVLMYKFLPNLKAKNTGSLSSVPIVLKRPLILGIFALTATAIVAHFTAYSYIEPFMIQISHMSNDMATLVLLIFGISGIVASWIFGRFNPKYPNILMRTALITLMISLLCLAPLSQHHIFMYALIFLWGVSISCLGLCMMLRILLYAPDATDIATAMYSGMFNLGIGGGALLGGIVMDRIGLINIGWVGALLTFIGLIIHLTVHYRYQHTAPQPNHRNVEILH</sequence>
<evidence type="ECO:0000256" key="3">
    <source>
        <dbReference type="ARBA" id="ARBA00022692"/>
    </source>
</evidence>
<dbReference type="GO" id="GO:0005886">
    <property type="term" value="C:plasma membrane"/>
    <property type="evidence" value="ECO:0007669"/>
    <property type="project" value="UniProtKB-SubCell"/>
</dbReference>
<keyword evidence="3 6" id="KW-0812">Transmembrane</keyword>
<dbReference type="SUPFAM" id="SSF103473">
    <property type="entry name" value="MFS general substrate transporter"/>
    <property type="match status" value="1"/>
</dbReference>
<organism evidence="8 9">
    <name type="scientific">Basilea psittacipulmonis DSM 24701</name>
    <dbReference type="NCBI Taxonomy" id="1072685"/>
    <lineage>
        <taxon>Bacteria</taxon>
        <taxon>Pseudomonadati</taxon>
        <taxon>Pseudomonadota</taxon>
        <taxon>Betaproteobacteria</taxon>
        <taxon>Burkholderiales</taxon>
        <taxon>Alcaligenaceae</taxon>
        <taxon>Basilea</taxon>
    </lineage>
</organism>
<dbReference type="Pfam" id="PF07690">
    <property type="entry name" value="MFS_1"/>
    <property type="match status" value="1"/>
</dbReference>
<evidence type="ECO:0000313" key="9">
    <source>
        <dbReference type="Proteomes" id="UP000028945"/>
    </source>
</evidence>
<evidence type="ECO:0000259" key="7">
    <source>
        <dbReference type="PROSITE" id="PS50850"/>
    </source>
</evidence>
<feature type="transmembrane region" description="Helical" evidence="6">
    <location>
        <begin position="209"/>
        <end position="232"/>
    </location>
</feature>
<dbReference type="KEGG" id="bpsi:IX83_06965"/>
<feature type="transmembrane region" description="Helical" evidence="6">
    <location>
        <begin position="54"/>
        <end position="73"/>
    </location>
</feature>
<keyword evidence="5 6" id="KW-0472">Membrane</keyword>
<dbReference type="InterPro" id="IPR036259">
    <property type="entry name" value="MFS_trans_sf"/>
</dbReference>
<evidence type="ECO:0000313" key="8">
    <source>
        <dbReference type="EMBL" id="AIL33082.1"/>
    </source>
</evidence>
<feature type="domain" description="Major facilitator superfamily (MFS) profile" evidence="7">
    <location>
        <begin position="14"/>
        <end position="388"/>
    </location>
</feature>
<protein>
    <submittedName>
        <fullName evidence="8">MFS transporter</fullName>
    </submittedName>
</protein>
<dbReference type="PROSITE" id="PS50850">
    <property type="entry name" value="MFS"/>
    <property type="match status" value="1"/>
</dbReference>
<evidence type="ECO:0000256" key="4">
    <source>
        <dbReference type="ARBA" id="ARBA00022989"/>
    </source>
</evidence>
<dbReference type="Proteomes" id="UP000028945">
    <property type="component" value="Chromosome"/>
</dbReference>
<dbReference type="CDD" id="cd17324">
    <property type="entry name" value="MFS_NepI_like"/>
    <property type="match status" value="1"/>
</dbReference>
<dbReference type="PANTHER" id="PTHR43124:SF4">
    <property type="entry name" value="SUGAR EFFLUX TRANSPORTER"/>
    <property type="match status" value="1"/>
</dbReference>
<evidence type="ECO:0000256" key="2">
    <source>
        <dbReference type="ARBA" id="ARBA00022475"/>
    </source>
</evidence>
<feature type="transmembrane region" description="Helical" evidence="6">
    <location>
        <begin position="247"/>
        <end position="266"/>
    </location>
</feature>
<evidence type="ECO:0000256" key="6">
    <source>
        <dbReference type="SAM" id="Phobius"/>
    </source>
</evidence>
<keyword evidence="9" id="KW-1185">Reference proteome</keyword>
<feature type="transmembrane region" description="Helical" evidence="6">
    <location>
        <begin position="80"/>
        <end position="99"/>
    </location>
</feature>
<feature type="transmembrane region" description="Helical" evidence="6">
    <location>
        <begin position="138"/>
        <end position="160"/>
    </location>
</feature>
<evidence type="ECO:0000256" key="1">
    <source>
        <dbReference type="ARBA" id="ARBA00004651"/>
    </source>
</evidence>
<dbReference type="RefSeq" id="WP_038500618.1">
    <property type="nucleotide sequence ID" value="NZ_AFWK01000104.1"/>
</dbReference>
<gene>
    <name evidence="8" type="ORF">IX83_06965</name>
</gene>
<dbReference type="InterPro" id="IPR050189">
    <property type="entry name" value="MFS_Efflux_Transporters"/>
</dbReference>
<reference evidence="8 9" key="1">
    <citation type="journal article" date="2014" name="BMC Genomics">
        <title>A genomic perspective on a new bacterial genus and species from the Alcaligenaceae family, Basilea psittacipulmonis.</title>
        <authorList>
            <person name="Whiteson K.L."/>
            <person name="Hernandez D."/>
            <person name="Lazarevic V."/>
            <person name="Gaia N."/>
            <person name="Farinelli L."/>
            <person name="Francois P."/>
            <person name="Pilo P."/>
            <person name="Frey J."/>
            <person name="Schrenzel J."/>
        </authorList>
    </citation>
    <scope>NUCLEOTIDE SEQUENCE [LARGE SCALE GENOMIC DNA]</scope>
    <source>
        <strain evidence="8 9">DSM 24701</strain>
    </source>
</reference>
<dbReference type="NCBIfam" id="NF002921">
    <property type="entry name" value="PRK03545.1"/>
    <property type="match status" value="1"/>
</dbReference>
<dbReference type="EMBL" id="CP009238">
    <property type="protein sequence ID" value="AIL33082.1"/>
    <property type="molecule type" value="Genomic_DNA"/>
</dbReference>
<dbReference type="PANTHER" id="PTHR43124">
    <property type="entry name" value="PURINE EFFLUX PUMP PBUE"/>
    <property type="match status" value="1"/>
</dbReference>
<feature type="transmembrane region" description="Helical" evidence="6">
    <location>
        <begin position="166"/>
        <end position="188"/>
    </location>
</feature>
<accession>A0A077DHQ3</accession>
<dbReference type="Gene3D" id="1.20.1250.20">
    <property type="entry name" value="MFS general substrate transporter like domains"/>
    <property type="match status" value="1"/>
</dbReference>
<feature type="transmembrane region" description="Helical" evidence="6">
    <location>
        <begin position="300"/>
        <end position="324"/>
    </location>
</feature>
<dbReference type="InterPro" id="IPR011701">
    <property type="entry name" value="MFS"/>
</dbReference>
<keyword evidence="2" id="KW-1003">Cell membrane</keyword>
<dbReference type="OrthoDB" id="9788453at2"/>
<dbReference type="eggNOG" id="COG2814">
    <property type="taxonomic scope" value="Bacteria"/>
</dbReference>
<evidence type="ECO:0000256" key="5">
    <source>
        <dbReference type="ARBA" id="ARBA00023136"/>
    </source>
</evidence>
<feature type="transmembrane region" description="Helical" evidence="6">
    <location>
        <begin position="105"/>
        <end position="126"/>
    </location>
</feature>
<feature type="transmembrane region" description="Helical" evidence="6">
    <location>
        <begin position="336"/>
        <end position="356"/>
    </location>
</feature>
<dbReference type="InterPro" id="IPR020846">
    <property type="entry name" value="MFS_dom"/>
</dbReference>
<keyword evidence="4 6" id="KW-1133">Transmembrane helix</keyword>
<name>A0A077DHQ3_9BURK</name>
<dbReference type="GO" id="GO:0022857">
    <property type="term" value="F:transmembrane transporter activity"/>
    <property type="evidence" value="ECO:0007669"/>
    <property type="project" value="InterPro"/>
</dbReference>